<name>A0A6J5KVX5_9CAUD</name>
<accession>A0A6J5KVX5</accession>
<dbReference type="EMBL" id="LR796189">
    <property type="protein sequence ID" value="CAB4125522.1"/>
    <property type="molecule type" value="Genomic_DNA"/>
</dbReference>
<organism evidence="1">
    <name type="scientific">uncultured Caudovirales phage</name>
    <dbReference type="NCBI Taxonomy" id="2100421"/>
    <lineage>
        <taxon>Viruses</taxon>
        <taxon>Duplodnaviria</taxon>
        <taxon>Heunggongvirae</taxon>
        <taxon>Uroviricota</taxon>
        <taxon>Caudoviricetes</taxon>
        <taxon>Peduoviridae</taxon>
        <taxon>Maltschvirus</taxon>
        <taxon>Maltschvirus maltsch</taxon>
    </lineage>
</organism>
<protein>
    <submittedName>
        <fullName evidence="1">Uncharacterized protein</fullName>
    </submittedName>
</protein>
<sequence length="65" mass="7719">MSSKSIKERKNGLYHKYQTWEAIAGLILVIRRLKIWDEPLSELVIEECIANLSEMSYRYQNENES</sequence>
<evidence type="ECO:0000313" key="1">
    <source>
        <dbReference type="EMBL" id="CAB4125522.1"/>
    </source>
</evidence>
<gene>
    <name evidence="1" type="ORF">UFOVP53_159</name>
</gene>
<reference evidence="1" key="1">
    <citation type="submission" date="2020-04" db="EMBL/GenBank/DDBJ databases">
        <authorList>
            <person name="Chiriac C."/>
            <person name="Salcher M."/>
            <person name="Ghai R."/>
            <person name="Kavagutti S V."/>
        </authorList>
    </citation>
    <scope>NUCLEOTIDE SEQUENCE</scope>
</reference>
<proteinExistence type="predicted"/>